<evidence type="ECO:0000259" key="14">
    <source>
        <dbReference type="Pfam" id="PF01292"/>
    </source>
</evidence>
<dbReference type="GO" id="GO:0020037">
    <property type="term" value="F:heme binding"/>
    <property type="evidence" value="ECO:0007669"/>
    <property type="project" value="TreeGrafter"/>
</dbReference>
<proteinExistence type="inferred from homology"/>
<feature type="domain" description="Cytochrome b561 bacterial/Ni-hydrogenase" evidence="14">
    <location>
        <begin position="10"/>
        <end position="180"/>
    </location>
</feature>
<evidence type="ECO:0000256" key="6">
    <source>
        <dbReference type="ARBA" id="ARBA00022692"/>
    </source>
</evidence>
<dbReference type="SUPFAM" id="SSF81342">
    <property type="entry name" value="Transmembrane di-heme cytochromes"/>
    <property type="match status" value="1"/>
</dbReference>
<evidence type="ECO:0000256" key="9">
    <source>
        <dbReference type="ARBA" id="ARBA00022989"/>
    </source>
</evidence>
<evidence type="ECO:0000256" key="8">
    <source>
        <dbReference type="ARBA" id="ARBA00022982"/>
    </source>
</evidence>
<dbReference type="PANTHER" id="PTHR30529">
    <property type="entry name" value="CYTOCHROME B561"/>
    <property type="match status" value="1"/>
</dbReference>
<dbReference type="InterPro" id="IPR016174">
    <property type="entry name" value="Di-haem_cyt_TM"/>
</dbReference>
<organism evidence="15 16">
    <name type="scientific">Novosphingobium kunmingense</name>
    <dbReference type="NCBI Taxonomy" id="1211806"/>
    <lineage>
        <taxon>Bacteria</taxon>
        <taxon>Pseudomonadati</taxon>
        <taxon>Pseudomonadota</taxon>
        <taxon>Alphaproteobacteria</taxon>
        <taxon>Sphingomonadales</taxon>
        <taxon>Sphingomonadaceae</taxon>
        <taxon>Novosphingobium</taxon>
    </lineage>
</organism>
<dbReference type="Proteomes" id="UP000232587">
    <property type="component" value="Unassembled WGS sequence"/>
</dbReference>
<comment type="subcellular location">
    <subcellularLocation>
        <location evidence="2">Cell membrane</location>
        <topology evidence="2">Multi-pass membrane protein</topology>
    </subcellularLocation>
</comment>
<dbReference type="GO" id="GO:0009055">
    <property type="term" value="F:electron transfer activity"/>
    <property type="evidence" value="ECO:0007669"/>
    <property type="project" value="InterPro"/>
</dbReference>
<dbReference type="GO" id="GO:0022904">
    <property type="term" value="P:respiratory electron transport chain"/>
    <property type="evidence" value="ECO:0007669"/>
    <property type="project" value="InterPro"/>
</dbReference>
<evidence type="ECO:0000256" key="12">
    <source>
        <dbReference type="ARBA" id="ARBA00037975"/>
    </source>
</evidence>
<dbReference type="PANTHER" id="PTHR30529:SF1">
    <property type="entry name" value="CYTOCHROME B561 HOMOLOG 2"/>
    <property type="match status" value="1"/>
</dbReference>
<dbReference type="GO" id="GO:0005886">
    <property type="term" value="C:plasma membrane"/>
    <property type="evidence" value="ECO:0007669"/>
    <property type="project" value="UniProtKB-SubCell"/>
</dbReference>
<evidence type="ECO:0000256" key="7">
    <source>
        <dbReference type="ARBA" id="ARBA00022723"/>
    </source>
</evidence>
<keyword evidence="6 13" id="KW-0812">Transmembrane</keyword>
<dbReference type="InterPro" id="IPR052168">
    <property type="entry name" value="Cytochrome_b561_oxidase"/>
</dbReference>
<name>A0A2N0I1N2_9SPHN</name>
<gene>
    <name evidence="15" type="ORF">B0I00_0276</name>
</gene>
<dbReference type="InterPro" id="IPR011577">
    <property type="entry name" value="Cyt_b561_bac/Ni-Hgenase"/>
</dbReference>
<feature type="transmembrane region" description="Helical" evidence="13">
    <location>
        <begin position="48"/>
        <end position="68"/>
    </location>
</feature>
<keyword evidence="11 13" id="KW-0472">Membrane</keyword>
<evidence type="ECO:0000256" key="10">
    <source>
        <dbReference type="ARBA" id="ARBA00023004"/>
    </source>
</evidence>
<keyword evidence="8" id="KW-0249">Electron transport</keyword>
<feature type="transmembrane region" description="Helical" evidence="13">
    <location>
        <begin position="16"/>
        <end position="36"/>
    </location>
</feature>
<keyword evidence="10" id="KW-0408">Iron</keyword>
<keyword evidence="4" id="KW-1003">Cell membrane</keyword>
<evidence type="ECO:0000256" key="13">
    <source>
        <dbReference type="SAM" id="Phobius"/>
    </source>
</evidence>
<evidence type="ECO:0000256" key="5">
    <source>
        <dbReference type="ARBA" id="ARBA00022617"/>
    </source>
</evidence>
<evidence type="ECO:0000313" key="15">
    <source>
        <dbReference type="EMBL" id="PKB25095.1"/>
    </source>
</evidence>
<dbReference type="RefSeq" id="WP_100865570.1">
    <property type="nucleotide sequence ID" value="NZ_PHUF01000002.1"/>
</dbReference>
<dbReference type="EMBL" id="PHUF01000002">
    <property type="protein sequence ID" value="PKB25095.1"/>
    <property type="molecule type" value="Genomic_DNA"/>
</dbReference>
<dbReference type="GO" id="GO:0046872">
    <property type="term" value="F:metal ion binding"/>
    <property type="evidence" value="ECO:0007669"/>
    <property type="project" value="UniProtKB-KW"/>
</dbReference>
<accession>A0A2N0I1N2</accession>
<protein>
    <submittedName>
        <fullName evidence="15">Cytochrome b561</fullName>
    </submittedName>
</protein>
<keyword evidence="7" id="KW-0479">Metal-binding</keyword>
<evidence type="ECO:0000256" key="11">
    <source>
        <dbReference type="ARBA" id="ARBA00023136"/>
    </source>
</evidence>
<dbReference type="AlphaFoldDB" id="A0A2N0I1N2"/>
<reference evidence="15 16" key="1">
    <citation type="submission" date="2017-11" db="EMBL/GenBank/DDBJ databases">
        <title>Genomic Encyclopedia of Type Strains, Phase III (KMG-III): the genomes of soil and plant-associated and newly described type strains.</title>
        <authorList>
            <person name="Whitman W."/>
        </authorList>
    </citation>
    <scope>NUCLEOTIDE SEQUENCE [LARGE SCALE GENOMIC DNA]</scope>
    <source>
        <strain evidence="15 16">CGMCC 1.12274</strain>
    </source>
</reference>
<evidence type="ECO:0000313" key="16">
    <source>
        <dbReference type="Proteomes" id="UP000232587"/>
    </source>
</evidence>
<evidence type="ECO:0000256" key="4">
    <source>
        <dbReference type="ARBA" id="ARBA00022475"/>
    </source>
</evidence>
<evidence type="ECO:0000256" key="3">
    <source>
        <dbReference type="ARBA" id="ARBA00022448"/>
    </source>
</evidence>
<keyword evidence="5" id="KW-0349">Heme</keyword>
<comment type="cofactor">
    <cofactor evidence="1">
        <name>heme b</name>
        <dbReference type="ChEBI" id="CHEBI:60344"/>
    </cofactor>
</comment>
<dbReference type="OrthoDB" id="1247465at2"/>
<comment type="caution">
    <text evidence="15">The sequence shown here is derived from an EMBL/GenBank/DDBJ whole genome shotgun (WGS) entry which is preliminary data.</text>
</comment>
<feature type="transmembrane region" description="Helical" evidence="13">
    <location>
        <begin position="149"/>
        <end position="166"/>
    </location>
</feature>
<keyword evidence="9 13" id="KW-1133">Transmembrane helix</keyword>
<comment type="similarity">
    <text evidence="12">Belongs to the cytochrome b561 family.</text>
</comment>
<evidence type="ECO:0000256" key="2">
    <source>
        <dbReference type="ARBA" id="ARBA00004651"/>
    </source>
</evidence>
<dbReference type="Pfam" id="PF01292">
    <property type="entry name" value="Ni_hydr_CYTB"/>
    <property type="match status" value="1"/>
</dbReference>
<keyword evidence="3" id="KW-0813">Transport</keyword>
<feature type="transmembrane region" description="Helical" evidence="13">
    <location>
        <begin position="88"/>
        <end position="109"/>
    </location>
</feature>
<sequence length="185" mass="20374">MNTQAAPSARYSRGAVILHWLIAVLIVLNFVFAFMAEDKPREEALAIMANHKAIGILILLFTVLRVVWRLTHRPPAPLADLKPWELALSRVVHFLLYLFMLAVPLGGWATHSAWSGGQPVNLFGLIDWPGLPFAASKTLGETFGEMHEVGAFSMAALVVLHIAGALKHRIVDRNPDTLRRISIGA</sequence>
<evidence type="ECO:0000256" key="1">
    <source>
        <dbReference type="ARBA" id="ARBA00001970"/>
    </source>
</evidence>
<keyword evidence="16" id="KW-1185">Reference proteome</keyword>